<evidence type="ECO:0000313" key="3">
    <source>
        <dbReference type="Proteomes" id="UP001341840"/>
    </source>
</evidence>
<comment type="caution">
    <text evidence="2">The sequence shown here is derived from an EMBL/GenBank/DDBJ whole genome shotgun (WGS) entry which is preliminary data.</text>
</comment>
<evidence type="ECO:0000313" key="2">
    <source>
        <dbReference type="EMBL" id="MED6185844.1"/>
    </source>
</evidence>
<proteinExistence type="predicted"/>
<accession>A0ABU6WKK7</accession>
<feature type="compositionally biased region" description="Polar residues" evidence="1">
    <location>
        <begin position="39"/>
        <end position="50"/>
    </location>
</feature>
<evidence type="ECO:0000256" key="1">
    <source>
        <dbReference type="SAM" id="MobiDB-lite"/>
    </source>
</evidence>
<dbReference type="EMBL" id="JASCZI010181787">
    <property type="protein sequence ID" value="MED6185844.1"/>
    <property type="molecule type" value="Genomic_DNA"/>
</dbReference>
<feature type="compositionally biased region" description="Polar residues" evidence="1">
    <location>
        <begin position="67"/>
        <end position="78"/>
    </location>
</feature>
<name>A0ABU6WKK7_9FABA</name>
<gene>
    <name evidence="2" type="ORF">PIB30_060901</name>
</gene>
<protein>
    <submittedName>
        <fullName evidence="2">Uncharacterized protein</fullName>
    </submittedName>
</protein>
<feature type="region of interest" description="Disordered" evidence="1">
    <location>
        <begin position="20"/>
        <end position="78"/>
    </location>
</feature>
<keyword evidence="3" id="KW-1185">Reference proteome</keyword>
<reference evidence="2 3" key="1">
    <citation type="journal article" date="2023" name="Plants (Basel)">
        <title>Bridging the Gap: Combining Genomics and Transcriptomics Approaches to Understand Stylosanthes scabra, an Orphan Legume from the Brazilian Caatinga.</title>
        <authorList>
            <person name="Ferreira-Neto J.R.C."/>
            <person name="da Silva M.D."/>
            <person name="Binneck E."/>
            <person name="de Melo N.F."/>
            <person name="da Silva R.H."/>
            <person name="de Melo A.L.T.M."/>
            <person name="Pandolfi V."/>
            <person name="Bustamante F.O."/>
            <person name="Brasileiro-Vidal A.C."/>
            <person name="Benko-Iseppon A.M."/>
        </authorList>
    </citation>
    <scope>NUCLEOTIDE SEQUENCE [LARGE SCALE GENOMIC DNA]</scope>
    <source>
        <tissue evidence="2">Leaves</tissue>
    </source>
</reference>
<dbReference type="Proteomes" id="UP001341840">
    <property type="component" value="Unassembled WGS sequence"/>
</dbReference>
<sequence length="163" mass="17331">MMAEDAEAVDLAHRPRCMLESRGRGRGGRGCGQCGDGAPSQQTQGGANTSHAHEAGTRTQAEVPATPRSQQGVSTPTLSSPSQVFLAGLNSLGFQDLMEQILLPSDGYMPEFDGTQFDVYLNEHVSSPSQFFSIYAGSFMGDVIACTCACSDCTRISHTYRAS</sequence>
<organism evidence="2 3">
    <name type="scientific">Stylosanthes scabra</name>
    <dbReference type="NCBI Taxonomy" id="79078"/>
    <lineage>
        <taxon>Eukaryota</taxon>
        <taxon>Viridiplantae</taxon>
        <taxon>Streptophyta</taxon>
        <taxon>Embryophyta</taxon>
        <taxon>Tracheophyta</taxon>
        <taxon>Spermatophyta</taxon>
        <taxon>Magnoliopsida</taxon>
        <taxon>eudicotyledons</taxon>
        <taxon>Gunneridae</taxon>
        <taxon>Pentapetalae</taxon>
        <taxon>rosids</taxon>
        <taxon>fabids</taxon>
        <taxon>Fabales</taxon>
        <taxon>Fabaceae</taxon>
        <taxon>Papilionoideae</taxon>
        <taxon>50 kb inversion clade</taxon>
        <taxon>dalbergioids sensu lato</taxon>
        <taxon>Dalbergieae</taxon>
        <taxon>Pterocarpus clade</taxon>
        <taxon>Stylosanthes</taxon>
    </lineage>
</organism>